<proteinExistence type="predicted"/>
<organism evidence="3 4">
    <name type="scientific">Rugosibacter aromaticivorans</name>
    <dbReference type="NCBI Taxonomy" id="1565605"/>
    <lineage>
        <taxon>Bacteria</taxon>
        <taxon>Pseudomonadati</taxon>
        <taxon>Pseudomonadota</taxon>
        <taxon>Betaproteobacteria</taxon>
        <taxon>Nitrosomonadales</taxon>
        <taxon>Sterolibacteriaceae</taxon>
        <taxon>Rugosibacter</taxon>
    </lineage>
</organism>
<dbReference type="Proteomes" id="UP000061603">
    <property type="component" value="Chromosome"/>
</dbReference>
<keyword evidence="4" id="KW-1185">Reference proteome</keyword>
<evidence type="ECO:0000313" key="4">
    <source>
        <dbReference type="Proteomes" id="UP000061603"/>
    </source>
</evidence>
<evidence type="ECO:0008006" key="5">
    <source>
        <dbReference type="Google" id="ProtNLM"/>
    </source>
</evidence>
<evidence type="ECO:0000256" key="2">
    <source>
        <dbReference type="SAM" id="SignalP"/>
    </source>
</evidence>
<keyword evidence="2" id="KW-0732">Signal</keyword>
<sequence>MCSFYRHSFLVFSLGMLAGCAAIKSPESVVTPSPVYWNTSGSAAALLTYFDQLRLLSPTELAKETERARKNYAKDKSVFYQLQYAIVLSFPGGDIHHAQQLLEPLTKETERRERSLHALAAMLSTDLAERQRLEGALQTQTRRADDLESKLEALKEIEKKMIQRENVIKEKP</sequence>
<dbReference type="EMBL" id="CP010554">
    <property type="protein sequence ID" value="AJP48233.1"/>
    <property type="molecule type" value="Genomic_DNA"/>
</dbReference>
<dbReference type="STRING" id="1565605.PG1C_06705"/>
<dbReference type="AlphaFoldDB" id="A0A0C5J923"/>
<dbReference type="KEGG" id="rbu:PG1C_06705"/>
<evidence type="ECO:0000313" key="3">
    <source>
        <dbReference type="EMBL" id="AJP48233.1"/>
    </source>
</evidence>
<keyword evidence="1" id="KW-0175">Coiled coil</keyword>
<protein>
    <recommendedName>
        <fullName evidence="5">Lipoprotein</fullName>
    </recommendedName>
</protein>
<accession>A0A0C5J923</accession>
<feature type="coiled-coil region" evidence="1">
    <location>
        <begin position="130"/>
        <end position="164"/>
    </location>
</feature>
<dbReference type="PROSITE" id="PS51257">
    <property type="entry name" value="PROKAR_LIPOPROTEIN"/>
    <property type="match status" value="1"/>
</dbReference>
<gene>
    <name evidence="3" type="ORF">PG1C_06705</name>
</gene>
<feature type="signal peptide" evidence="2">
    <location>
        <begin position="1"/>
        <end position="21"/>
    </location>
</feature>
<evidence type="ECO:0000256" key="1">
    <source>
        <dbReference type="SAM" id="Coils"/>
    </source>
</evidence>
<dbReference type="HOGENOM" id="CLU_1554045_0_0_4"/>
<reference evidence="3 4" key="1">
    <citation type="journal article" date="2015" name="Genome Announc.">
        <title>Complete Genome Sequence of a Novel Bacterium within the Family Rhodocyclaceae That Degrades Polycyclic Aromatic Hydrocarbons.</title>
        <authorList>
            <person name="Singleton D.R."/>
            <person name="Dickey A.N."/>
            <person name="Scholl E.H."/>
            <person name="Wright F.A."/>
            <person name="Aitken M.D."/>
        </authorList>
    </citation>
    <scope>NUCLEOTIDE SEQUENCE [LARGE SCALE GENOMIC DNA]</scope>
    <source>
        <strain evidence="4">PG1-Ca6</strain>
    </source>
</reference>
<feature type="chain" id="PRO_5002189580" description="Lipoprotein" evidence="2">
    <location>
        <begin position="22"/>
        <end position="172"/>
    </location>
</feature>
<name>A0A0C5J923_9PROT</name>